<dbReference type="AlphaFoldDB" id="A0A2R4XEZ8"/>
<keyword evidence="1" id="KW-0472">Membrane</keyword>
<proteinExistence type="predicted"/>
<keyword evidence="1" id="KW-0812">Transmembrane</keyword>
<dbReference type="RefSeq" id="WP_108619835.1">
    <property type="nucleotide sequence ID" value="NZ_CP028901.1"/>
</dbReference>
<keyword evidence="1" id="KW-1133">Transmembrane helix</keyword>
<organism evidence="2 3">
    <name type="scientific">Orrella marina</name>
    <dbReference type="NCBI Taxonomy" id="2163011"/>
    <lineage>
        <taxon>Bacteria</taxon>
        <taxon>Pseudomonadati</taxon>
        <taxon>Pseudomonadota</taxon>
        <taxon>Betaproteobacteria</taxon>
        <taxon>Burkholderiales</taxon>
        <taxon>Alcaligenaceae</taxon>
        <taxon>Orrella</taxon>
    </lineage>
</organism>
<sequence>MWNWIDAWNWTVDLVSSALPGVIVGSAVAGIAARSTSKYLDKKAENVATKQDIKEITQKIEEAKQPFFELQEQVKGFHQLRFAAIDRRLQAHQDAFVFWVKLLNNVHSEKQKKMQVIGECQEFWQRNCLYLEPTVRDAFTEVQFAVQTHDFHMGQLGEEKTSANWDKIMDFPTVLFNAIKLTPISQENLEKVRQHAAETNKANSAP</sequence>
<reference evidence="2 3" key="1">
    <citation type="submission" date="2018-04" db="EMBL/GenBank/DDBJ databases">
        <title>Bordetella sp. HZ20 isolated from seawater.</title>
        <authorList>
            <person name="Sun C."/>
        </authorList>
    </citation>
    <scope>NUCLEOTIDE SEQUENCE [LARGE SCALE GENOMIC DNA]</scope>
    <source>
        <strain evidence="2 3">HZ20</strain>
    </source>
</reference>
<accession>A0A2R4XEZ8</accession>
<evidence type="ECO:0000313" key="3">
    <source>
        <dbReference type="Proteomes" id="UP000244571"/>
    </source>
</evidence>
<keyword evidence="3" id="KW-1185">Reference proteome</keyword>
<protein>
    <submittedName>
        <fullName evidence="2">Uncharacterized protein</fullName>
    </submittedName>
</protein>
<gene>
    <name evidence="2" type="ORF">DBV39_00225</name>
</gene>
<evidence type="ECO:0000256" key="1">
    <source>
        <dbReference type="SAM" id="Phobius"/>
    </source>
</evidence>
<evidence type="ECO:0000313" key="2">
    <source>
        <dbReference type="EMBL" id="AWB32394.1"/>
    </source>
</evidence>
<dbReference type="KEGG" id="boz:DBV39_00225"/>
<name>A0A2R4XEZ8_9BURK</name>
<dbReference type="OrthoDB" id="8907314at2"/>
<dbReference type="EMBL" id="CP028901">
    <property type="protein sequence ID" value="AWB32394.1"/>
    <property type="molecule type" value="Genomic_DNA"/>
</dbReference>
<dbReference type="Proteomes" id="UP000244571">
    <property type="component" value="Chromosome"/>
</dbReference>
<feature type="transmembrane region" description="Helical" evidence="1">
    <location>
        <begin position="14"/>
        <end position="33"/>
    </location>
</feature>